<keyword evidence="2 5" id="KW-0812">Transmembrane</keyword>
<dbReference type="AlphaFoldDB" id="A0A9N9GSB3"/>
<proteinExistence type="predicted"/>
<dbReference type="SUPFAM" id="SSF81330">
    <property type="entry name" value="Gated mechanosensitive channel"/>
    <property type="match status" value="1"/>
</dbReference>
<comment type="subcellular location">
    <subcellularLocation>
        <location evidence="1">Membrane</location>
        <topology evidence="1">Multi-pass membrane protein</topology>
    </subcellularLocation>
</comment>
<feature type="transmembrane region" description="Helical" evidence="5">
    <location>
        <begin position="21"/>
        <end position="44"/>
    </location>
</feature>
<evidence type="ECO:0000256" key="2">
    <source>
        <dbReference type="ARBA" id="ARBA00022692"/>
    </source>
</evidence>
<dbReference type="GO" id="GO:0016020">
    <property type="term" value="C:membrane"/>
    <property type="evidence" value="ECO:0007669"/>
    <property type="project" value="UniProtKB-SubCell"/>
</dbReference>
<protein>
    <submittedName>
        <fullName evidence="6">5001_t:CDS:1</fullName>
    </submittedName>
</protein>
<accession>A0A9N9GSB3</accession>
<dbReference type="InterPro" id="IPR036019">
    <property type="entry name" value="MscL_channel"/>
</dbReference>
<evidence type="ECO:0000256" key="3">
    <source>
        <dbReference type="ARBA" id="ARBA00022989"/>
    </source>
</evidence>
<dbReference type="InterPro" id="IPR037673">
    <property type="entry name" value="MSC/AndL"/>
</dbReference>
<feature type="non-terminal residue" evidence="6">
    <location>
        <position position="176"/>
    </location>
</feature>
<dbReference type="EMBL" id="CAJVPJ010002837">
    <property type="protein sequence ID" value="CAG8630282.1"/>
    <property type="molecule type" value="Genomic_DNA"/>
</dbReference>
<gene>
    <name evidence="6" type="ORF">POCULU_LOCUS8857</name>
</gene>
<comment type="caution">
    <text evidence="6">The sequence shown here is derived from an EMBL/GenBank/DDBJ whole genome shotgun (WGS) entry which is preliminary data.</text>
</comment>
<keyword evidence="7" id="KW-1185">Reference proteome</keyword>
<keyword evidence="3 5" id="KW-1133">Transmembrane helix</keyword>
<keyword evidence="4 5" id="KW-0472">Membrane</keyword>
<dbReference type="Proteomes" id="UP000789572">
    <property type="component" value="Unassembled WGS sequence"/>
</dbReference>
<dbReference type="Gene3D" id="1.10.1200.120">
    <property type="entry name" value="Large-conductance mechanosensitive channel, MscL, domain 1"/>
    <property type="match status" value="1"/>
</dbReference>
<evidence type="ECO:0000256" key="5">
    <source>
        <dbReference type="SAM" id="Phobius"/>
    </source>
</evidence>
<organism evidence="6 7">
    <name type="scientific">Paraglomus occultum</name>
    <dbReference type="NCBI Taxonomy" id="144539"/>
    <lineage>
        <taxon>Eukaryota</taxon>
        <taxon>Fungi</taxon>
        <taxon>Fungi incertae sedis</taxon>
        <taxon>Mucoromycota</taxon>
        <taxon>Glomeromycotina</taxon>
        <taxon>Glomeromycetes</taxon>
        <taxon>Paraglomerales</taxon>
        <taxon>Paraglomeraceae</taxon>
        <taxon>Paraglomus</taxon>
    </lineage>
</organism>
<dbReference type="Pfam" id="PF01741">
    <property type="entry name" value="MscL"/>
    <property type="match status" value="1"/>
</dbReference>
<evidence type="ECO:0000256" key="1">
    <source>
        <dbReference type="ARBA" id="ARBA00004141"/>
    </source>
</evidence>
<dbReference type="PANTHER" id="PTHR30266:SF2">
    <property type="entry name" value="LARGE-CONDUCTANCE MECHANOSENSITIVE CHANNEL"/>
    <property type="match status" value="1"/>
</dbReference>
<sequence length="176" mass="19266">MSGCCSNLTKKFKAFVEKRGGNVVDLGVGIIIGAAFSAVVNSFVVDILTPPLGLFIHGSQLENFFIVIRPGRTHHANYTTPHDAQDDGAVTMNIGSFISACITFLMICITLFWLVLIHDSFQERFEHKKGKSPDTLPCPWCKGDVPKDAVKCQHCCSMLNEKPPQANGNNESLIDV</sequence>
<dbReference type="GO" id="GO:0008381">
    <property type="term" value="F:mechanosensitive monoatomic ion channel activity"/>
    <property type="evidence" value="ECO:0007669"/>
    <property type="project" value="TreeGrafter"/>
</dbReference>
<dbReference type="OrthoDB" id="10010920at2759"/>
<feature type="transmembrane region" description="Helical" evidence="5">
    <location>
        <begin position="94"/>
        <end position="116"/>
    </location>
</feature>
<dbReference type="PANTHER" id="PTHR30266">
    <property type="entry name" value="MECHANOSENSITIVE CHANNEL MSCL"/>
    <property type="match status" value="1"/>
</dbReference>
<name>A0A9N9GSB3_9GLOM</name>
<evidence type="ECO:0000256" key="4">
    <source>
        <dbReference type="ARBA" id="ARBA00023136"/>
    </source>
</evidence>
<evidence type="ECO:0000313" key="7">
    <source>
        <dbReference type="Proteomes" id="UP000789572"/>
    </source>
</evidence>
<reference evidence="6" key="1">
    <citation type="submission" date="2021-06" db="EMBL/GenBank/DDBJ databases">
        <authorList>
            <person name="Kallberg Y."/>
            <person name="Tangrot J."/>
            <person name="Rosling A."/>
        </authorList>
    </citation>
    <scope>NUCLEOTIDE SEQUENCE</scope>
    <source>
        <strain evidence="6">IA702</strain>
    </source>
</reference>
<evidence type="ECO:0000313" key="6">
    <source>
        <dbReference type="EMBL" id="CAG8630282.1"/>
    </source>
</evidence>